<evidence type="ECO:0000256" key="1">
    <source>
        <dbReference type="SAM" id="MobiDB-lite"/>
    </source>
</evidence>
<sequence>MIPESLFDLELELPEEAAFWLPSADPKDEGDGLGYFDSTWSIRDIATGWAFDVLRTELGLARLVDEAARDRREFEMLASAVECPDAENVDRIEFGHLCEELMDEITSDVPPGLGGLELGVAGLVHALTAYGCVPAASCRGHVYDLPRRPWSDRPVVYFASEREGAERLVPLVRVSGCGFNFDPDRPRLILIEAPSITEMMRLAEKILIATPSGLSADQRLQLSDSRNGPRDPDQLALW</sequence>
<accession>A0A8J3SY23</accession>
<dbReference type="EMBL" id="BOOK01000035">
    <property type="protein sequence ID" value="GII02759.1"/>
    <property type="molecule type" value="Genomic_DNA"/>
</dbReference>
<name>A0A8J3SY23_9ACTN</name>
<dbReference type="AlphaFoldDB" id="A0A8J3SY23"/>
<dbReference type="RefSeq" id="WP_203877088.1">
    <property type="nucleotide sequence ID" value="NZ_BOOK01000035.1"/>
</dbReference>
<organism evidence="2 3">
    <name type="scientific">Planobispora takensis</name>
    <dbReference type="NCBI Taxonomy" id="1367882"/>
    <lineage>
        <taxon>Bacteria</taxon>
        <taxon>Bacillati</taxon>
        <taxon>Actinomycetota</taxon>
        <taxon>Actinomycetes</taxon>
        <taxon>Streptosporangiales</taxon>
        <taxon>Streptosporangiaceae</taxon>
        <taxon>Planobispora</taxon>
    </lineage>
</organism>
<protein>
    <submittedName>
        <fullName evidence="2">Uncharacterized protein</fullName>
    </submittedName>
</protein>
<keyword evidence="3" id="KW-1185">Reference proteome</keyword>
<feature type="compositionally biased region" description="Basic and acidic residues" evidence="1">
    <location>
        <begin position="227"/>
        <end position="238"/>
    </location>
</feature>
<comment type="caution">
    <text evidence="2">The sequence shown here is derived from an EMBL/GenBank/DDBJ whole genome shotgun (WGS) entry which is preliminary data.</text>
</comment>
<dbReference type="Proteomes" id="UP000634476">
    <property type="component" value="Unassembled WGS sequence"/>
</dbReference>
<feature type="region of interest" description="Disordered" evidence="1">
    <location>
        <begin position="219"/>
        <end position="238"/>
    </location>
</feature>
<gene>
    <name evidence="2" type="ORF">Pta02_47670</name>
</gene>
<proteinExistence type="predicted"/>
<evidence type="ECO:0000313" key="2">
    <source>
        <dbReference type="EMBL" id="GII02759.1"/>
    </source>
</evidence>
<reference evidence="2" key="1">
    <citation type="submission" date="2021-01" db="EMBL/GenBank/DDBJ databases">
        <title>Whole genome shotgun sequence of Planobispora takensis NBRC 109077.</title>
        <authorList>
            <person name="Komaki H."/>
            <person name="Tamura T."/>
        </authorList>
    </citation>
    <scope>NUCLEOTIDE SEQUENCE</scope>
    <source>
        <strain evidence="2">NBRC 109077</strain>
    </source>
</reference>
<evidence type="ECO:0000313" key="3">
    <source>
        <dbReference type="Proteomes" id="UP000634476"/>
    </source>
</evidence>